<dbReference type="Gene3D" id="1.10.357.10">
    <property type="entry name" value="Tetracycline Repressor, domain 2"/>
    <property type="match status" value="1"/>
</dbReference>
<dbReference type="PROSITE" id="PS50977">
    <property type="entry name" value="HTH_TETR_2"/>
    <property type="match status" value="1"/>
</dbReference>
<dbReference type="PANTHER" id="PTHR30055">
    <property type="entry name" value="HTH-TYPE TRANSCRIPTIONAL REGULATOR RUTR"/>
    <property type="match status" value="1"/>
</dbReference>
<accession>A0A2S9XDB4</accession>
<organism evidence="7 8">
    <name type="scientific">Enhygromyxa salina</name>
    <dbReference type="NCBI Taxonomy" id="215803"/>
    <lineage>
        <taxon>Bacteria</taxon>
        <taxon>Pseudomonadati</taxon>
        <taxon>Myxococcota</taxon>
        <taxon>Polyangia</taxon>
        <taxon>Nannocystales</taxon>
        <taxon>Nannocystaceae</taxon>
        <taxon>Enhygromyxa</taxon>
    </lineage>
</organism>
<dbReference type="Pfam" id="PF00440">
    <property type="entry name" value="TetR_N"/>
    <property type="match status" value="1"/>
</dbReference>
<dbReference type="OrthoDB" id="9812484at2"/>
<gene>
    <name evidence="7" type="primary">fadR_3</name>
    <name evidence="7" type="ORF">ENSA5_60930</name>
</gene>
<dbReference type="GO" id="GO:0003700">
    <property type="term" value="F:DNA-binding transcription factor activity"/>
    <property type="evidence" value="ECO:0007669"/>
    <property type="project" value="TreeGrafter"/>
</dbReference>
<dbReference type="PANTHER" id="PTHR30055:SF234">
    <property type="entry name" value="HTH-TYPE TRANSCRIPTIONAL REGULATOR BETI"/>
    <property type="match status" value="1"/>
</dbReference>
<name>A0A2S9XDB4_9BACT</name>
<evidence type="ECO:0000256" key="3">
    <source>
        <dbReference type="ARBA" id="ARBA00023163"/>
    </source>
</evidence>
<feature type="region of interest" description="Disordered" evidence="5">
    <location>
        <begin position="230"/>
        <end position="256"/>
    </location>
</feature>
<dbReference type="InterPro" id="IPR036271">
    <property type="entry name" value="Tet_transcr_reg_TetR-rel_C_sf"/>
</dbReference>
<dbReference type="InterPro" id="IPR001647">
    <property type="entry name" value="HTH_TetR"/>
</dbReference>
<keyword evidence="2 4" id="KW-0238">DNA-binding</keyword>
<protein>
    <submittedName>
        <fullName evidence="7">Fatty acid metabolism regulator protein</fullName>
    </submittedName>
</protein>
<dbReference type="AlphaFoldDB" id="A0A2S9XDB4"/>
<evidence type="ECO:0000259" key="6">
    <source>
        <dbReference type="PROSITE" id="PS50977"/>
    </source>
</evidence>
<evidence type="ECO:0000313" key="8">
    <source>
        <dbReference type="Proteomes" id="UP000237968"/>
    </source>
</evidence>
<keyword evidence="8" id="KW-1185">Reference proteome</keyword>
<feature type="domain" description="HTH tetR-type" evidence="6">
    <location>
        <begin position="11"/>
        <end position="71"/>
    </location>
</feature>
<dbReference type="Proteomes" id="UP000237968">
    <property type="component" value="Unassembled WGS sequence"/>
</dbReference>
<keyword evidence="1" id="KW-0805">Transcription regulation</keyword>
<evidence type="ECO:0000256" key="4">
    <source>
        <dbReference type="PROSITE-ProRule" id="PRU00335"/>
    </source>
</evidence>
<dbReference type="InterPro" id="IPR050109">
    <property type="entry name" value="HTH-type_TetR-like_transc_reg"/>
</dbReference>
<reference evidence="7 8" key="1">
    <citation type="submission" date="2018-03" db="EMBL/GenBank/DDBJ databases">
        <title>Draft Genome Sequences of the Obligatory Marine Myxobacteria Enhygromyxa salina SWB005.</title>
        <authorList>
            <person name="Poehlein A."/>
            <person name="Moghaddam J.A."/>
            <person name="Harms H."/>
            <person name="Alanjari M."/>
            <person name="Koenig G.M."/>
            <person name="Daniel R."/>
            <person name="Schaeberle T.F."/>
        </authorList>
    </citation>
    <scope>NUCLEOTIDE SEQUENCE [LARGE SCALE GENOMIC DNA]</scope>
    <source>
        <strain evidence="7 8">SWB005</strain>
    </source>
</reference>
<dbReference type="SUPFAM" id="SSF46689">
    <property type="entry name" value="Homeodomain-like"/>
    <property type="match status" value="1"/>
</dbReference>
<dbReference type="RefSeq" id="WP_146156281.1">
    <property type="nucleotide sequence ID" value="NZ_PVNK01000267.1"/>
</dbReference>
<dbReference type="InterPro" id="IPR009057">
    <property type="entry name" value="Homeodomain-like_sf"/>
</dbReference>
<evidence type="ECO:0000313" key="7">
    <source>
        <dbReference type="EMBL" id="PRP90843.1"/>
    </source>
</evidence>
<dbReference type="GO" id="GO:0000976">
    <property type="term" value="F:transcription cis-regulatory region binding"/>
    <property type="evidence" value="ECO:0007669"/>
    <property type="project" value="TreeGrafter"/>
</dbReference>
<evidence type="ECO:0000256" key="5">
    <source>
        <dbReference type="SAM" id="MobiDB-lite"/>
    </source>
</evidence>
<dbReference type="EMBL" id="PVNK01000267">
    <property type="protein sequence ID" value="PRP90843.1"/>
    <property type="molecule type" value="Genomic_DNA"/>
</dbReference>
<evidence type="ECO:0000256" key="2">
    <source>
        <dbReference type="ARBA" id="ARBA00023125"/>
    </source>
</evidence>
<dbReference type="SUPFAM" id="SSF48498">
    <property type="entry name" value="Tetracyclin repressor-like, C-terminal domain"/>
    <property type="match status" value="1"/>
</dbReference>
<comment type="caution">
    <text evidence="7">The sequence shown here is derived from an EMBL/GenBank/DDBJ whole genome shotgun (WGS) entry which is preliminary data.</text>
</comment>
<feature type="DNA-binding region" description="H-T-H motif" evidence="4">
    <location>
        <begin position="34"/>
        <end position="53"/>
    </location>
</feature>
<proteinExistence type="predicted"/>
<evidence type="ECO:0000256" key="1">
    <source>
        <dbReference type="ARBA" id="ARBA00023015"/>
    </source>
</evidence>
<keyword evidence="3" id="KW-0804">Transcription</keyword>
<sequence length="256" mass="29019">MPKPTFLNLPQEKRRRITELALDEFSTHPYRQASLSRIVSRAGIAKGSMYQYFENKLDLYRWLVTEELGRRRAQWLESDSQQQQHRARQETGLFAELEQLVLTRIGFMLAHPRLARLAASAMEPSTDAELRELHGALRREHIDKLVERIRKARSCGDVRDDLDPRTLAHLIDALVVRGTTHAVLDRLGVDVQQFLTEPSTSSQIDDAHWRELVREALSLIRDGIAPAEASSNIASQQPEPLPVAPRALHTGGITLS</sequence>